<dbReference type="HOGENOM" id="CLU_021164_0_1_1"/>
<evidence type="ECO:0008006" key="3">
    <source>
        <dbReference type="Google" id="ProtNLM"/>
    </source>
</evidence>
<gene>
    <name evidence="1" type="ORF">SCLCIDRAFT_1217090</name>
</gene>
<dbReference type="PANTHER" id="PTHR13318">
    <property type="entry name" value="PARTNER OF PAIRED, ISOFORM B-RELATED"/>
    <property type="match status" value="1"/>
</dbReference>
<evidence type="ECO:0000313" key="1">
    <source>
        <dbReference type="EMBL" id="KIM60051.1"/>
    </source>
</evidence>
<evidence type="ECO:0000313" key="2">
    <source>
        <dbReference type="Proteomes" id="UP000053989"/>
    </source>
</evidence>
<reference evidence="1 2" key="1">
    <citation type="submission" date="2014-04" db="EMBL/GenBank/DDBJ databases">
        <authorList>
            <consortium name="DOE Joint Genome Institute"/>
            <person name="Kuo A."/>
            <person name="Kohler A."/>
            <person name="Nagy L.G."/>
            <person name="Floudas D."/>
            <person name="Copeland A."/>
            <person name="Barry K.W."/>
            <person name="Cichocki N."/>
            <person name="Veneault-Fourrey C."/>
            <person name="LaButti K."/>
            <person name="Lindquist E.A."/>
            <person name="Lipzen A."/>
            <person name="Lundell T."/>
            <person name="Morin E."/>
            <person name="Murat C."/>
            <person name="Sun H."/>
            <person name="Tunlid A."/>
            <person name="Henrissat B."/>
            <person name="Grigoriev I.V."/>
            <person name="Hibbett D.S."/>
            <person name="Martin F."/>
            <person name="Nordberg H.P."/>
            <person name="Cantor M.N."/>
            <person name="Hua S.X."/>
        </authorList>
    </citation>
    <scope>NUCLEOTIDE SEQUENCE [LARGE SCALE GENOMIC DNA]</scope>
    <source>
        <strain evidence="1 2">Foug A</strain>
    </source>
</reference>
<dbReference type="Gene3D" id="3.80.10.10">
    <property type="entry name" value="Ribonuclease Inhibitor"/>
    <property type="match status" value="1"/>
</dbReference>
<dbReference type="InterPro" id="IPR032675">
    <property type="entry name" value="LRR_dom_sf"/>
</dbReference>
<dbReference type="OrthoDB" id="3543113at2759"/>
<dbReference type="STRING" id="1036808.A0A0C3DVU8"/>
<dbReference type="SUPFAM" id="SSF52047">
    <property type="entry name" value="RNI-like"/>
    <property type="match status" value="1"/>
</dbReference>
<organism evidence="1 2">
    <name type="scientific">Scleroderma citrinum Foug A</name>
    <dbReference type="NCBI Taxonomy" id="1036808"/>
    <lineage>
        <taxon>Eukaryota</taxon>
        <taxon>Fungi</taxon>
        <taxon>Dikarya</taxon>
        <taxon>Basidiomycota</taxon>
        <taxon>Agaricomycotina</taxon>
        <taxon>Agaricomycetes</taxon>
        <taxon>Agaricomycetidae</taxon>
        <taxon>Boletales</taxon>
        <taxon>Sclerodermatineae</taxon>
        <taxon>Sclerodermataceae</taxon>
        <taxon>Scleroderma</taxon>
    </lineage>
</organism>
<sequence length="583" mass="65796">MHPCLTIDETLREIFCRAEERRTLCAIAQTCRTFNGPATDLIWETLPNLTPVLRLLSSVRVKNEDVDGTPPWTLPYCNSTDWEKIRQLSNRVRRLHFQMDALFVAEDLSSITAQDLCYILSLFGADSFFQNLRGLSLEIHSFAPFDDAESTFLKDCIAHFIRSLIHPHLSALRMNFNMAKFIHLDLPPLPTCPRMRYLNIERNSCSDEHELSSALSNVASSFPSLEVIRCNRISWKDLNCLAQLDALRQLWVDLPDHINASYCPTIERNVFLELRVLSMVTGTLQSSVEFLRLTALDKLTDLTISCTYVAFDEAIYDVSEVIQDLLTLIPSQRRQLESVRVNSGVWPLAPFPWVLDMSILSLYIPLRNLRILDIETHYSPALTDSDLVEMAKAWPYLEQLHLVKESGWQLPTGLTLLGIVSLVQYCPRLESFSLVFDASVNHMLGGVPRYPDGTVIQNERVRYMDVCNSPIASPTHVAAFLSKLLPGLKMIGVDPYIKYRALWAEVAAQHCGWPQIEMFGQGGLRSGCNGLEQVVMEVGEEWRWTLGPLSDGGSGDPGDDGFTDMQLGRKTTPLLPFQSLSAL</sequence>
<dbReference type="InParanoid" id="A0A0C3DVU8"/>
<dbReference type="GO" id="GO:0019005">
    <property type="term" value="C:SCF ubiquitin ligase complex"/>
    <property type="evidence" value="ECO:0007669"/>
    <property type="project" value="TreeGrafter"/>
</dbReference>
<protein>
    <recommendedName>
        <fullName evidence="3">F-box domain-containing protein</fullName>
    </recommendedName>
</protein>
<name>A0A0C3DVU8_9AGAM</name>
<proteinExistence type="predicted"/>
<dbReference type="EMBL" id="KN822066">
    <property type="protein sequence ID" value="KIM60051.1"/>
    <property type="molecule type" value="Genomic_DNA"/>
</dbReference>
<dbReference type="GO" id="GO:0031146">
    <property type="term" value="P:SCF-dependent proteasomal ubiquitin-dependent protein catabolic process"/>
    <property type="evidence" value="ECO:0007669"/>
    <property type="project" value="TreeGrafter"/>
</dbReference>
<keyword evidence="2" id="KW-1185">Reference proteome</keyword>
<reference evidence="2" key="2">
    <citation type="submission" date="2015-01" db="EMBL/GenBank/DDBJ databases">
        <title>Evolutionary Origins and Diversification of the Mycorrhizal Mutualists.</title>
        <authorList>
            <consortium name="DOE Joint Genome Institute"/>
            <consortium name="Mycorrhizal Genomics Consortium"/>
            <person name="Kohler A."/>
            <person name="Kuo A."/>
            <person name="Nagy L.G."/>
            <person name="Floudas D."/>
            <person name="Copeland A."/>
            <person name="Barry K.W."/>
            <person name="Cichocki N."/>
            <person name="Veneault-Fourrey C."/>
            <person name="LaButti K."/>
            <person name="Lindquist E.A."/>
            <person name="Lipzen A."/>
            <person name="Lundell T."/>
            <person name="Morin E."/>
            <person name="Murat C."/>
            <person name="Riley R."/>
            <person name="Ohm R."/>
            <person name="Sun H."/>
            <person name="Tunlid A."/>
            <person name="Henrissat B."/>
            <person name="Grigoriev I.V."/>
            <person name="Hibbett D.S."/>
            <person name="Martin F."/>
        </authorList>
    </citation>
    <scope>NUCLEOTIDE SEQUENCE [LARGE SCALE GENOMIC DNA]</scope>
    <source>
        <strain evidence="2">Foug A</strain>
    </source>
</reference>
<accession>A0A0C3DVU8</accession>
<dbReference type="AlphaFoldDB" id="A0A0C3DVU8"/>
<dbReference type="Proteomes" id="UP000053989">
    <property type="component" value="Unassembled WGS sequence"/>
</dbReference>